<dbReference type="InterPro" id="IPR002569">
    <property type="entry name" value="Met_Sox_Rdtase_MsrA_dom"/>
</dbReference>
<sequence>MESKAIFASGCFWGTQYYLKKARGVISTIVGYTGGNKDDPTYQEVSTGRTGHAEAVEVTFDPSIISYEELGMLFFETHDQGQKDGQGPDIGNQYRSAIFYLDENQKEIAEKLVSALKNMSYPVATEITMATKFWKAEDYHQNYYDKKHAVPYCHLYMKKFFVPNRTI</sequence>
<name>A0ABZ0TYT3_9SPHI</name>
<dbReference type="HAMAP" id="MF_01401">
    <property type="entry name" value="MsrA"/>
    <property type="match status" value="1"/>
</dbReference>
<evidence type="ECO:0000256" key="3">
    <source>
        <dbReference type="ARBA" id="ARBA00048782"/>
    </source>
</evidence>
<evidence type="ECO:0000259" key="5">
    <source>
        <dbReference type="Pfam" id="PF01625"/>
    </source>
</evidence>
<comment type="similarity">
    <text evidence="4">Belongs to the MsrA Met sulfoxide reductase family.</text>
</comment>
<gene>
    <name evidence="4 6" type="primary">msrA</name>
    <name evidence="6" type="ORF">SNE25_15770</name>
</gene>
<evidence type="ECO:0000256" key="4">
    <source>
        <dbReference type="HAMAP-Rule" id="MF_01401"/>
    </source>
</evidence>
<evidence type="ECO:0000313" key="7">
    <source>
        <dbReference type="Proteomes" id="UP001324380"/>
    </source>
</evidence>
<dbReference type="InterPro" id="IPR036509">
    <property type="entry name" value="Met_Sox_Rdtase_MsrA_sf"/>
</dbReference>
<evidence type="ECO:0000256" key="1">
    <source>
        <dbReference type="ARBA" id="ARBA00023002"/>
    </source>
</evidence>
<dbReference type="EMBL" id="CP139558">
    <property type="protein sequence ID" value="WPU96979.1"/>
    <property type="molecule type" value="Genomic_DNA"/>
</dbReference>
<dbReference type="PANTHER" id="PTHR43774">
    <property type="entry name" value="PEPTIDE METHIONINE SULFOXIDE REDUCTASE"/>
    <property type="match status" value="1"/>
</dbReference>
<dbReference type="GO" id="GO:0008113">
    <property type="term" value="F:peptide-methionine (S)-S-oxide reductase activity"/>
    <property type="evidence" value="ECO:0007669"/>
    <property type="project" value="UniProtKB-EC"/>
</dbReference>
<dbReference type="RefSeq" id="WP_321566065.1">
    <property type="nucleotide sequence ID" value="NZ_CP139558.1"/>
</dbReference>
<feature type="active site" evidence="4">
    <location>
        <position position="11"/>
    </location>
</feature>
<dbReference type="Pfam" id="PF01625">
    <property type="entry name" value="PMSR"/>
    <property type="match status" value="1"/>
</dbReference>
<reference evidence="6 7" key="1">
    <citation type="submission" date="2023-11" db="EMBL/GenBank/DDBJ databases">
        <title>Analysis of the Genomes of Mucilaginibacter gossypii cycad 4 and M. sabulilitoris SNA2: microbes with the potential for plant growth promotion.</title>
        <authorList>
            <person name="Hirsch A.M."/>
            <person name="Humm E."/>
            <person name="Rubbi M."/>
            <person name="Del Vecchio G."/>
            <person name="Ha S.M."/>
            <person name="Pellegrini M."/>
            <person name="Gunsalus R.P."/>
        </authorList>
    </citation>
    <scope>NUCLEOTIDE SEQUENCE [LARGE SCALE GENOMIC DNA]</scope>
    <source>
        <strain evidence="6 7">SNA2</strain>
    </source>
</reference>
<comment type="function">
    <text evidence="4">Has an important function as a repair enzyme for proteins that have been inactivated by oxidation. Catalyzes the reversible oxidation-reduction of methionine sulfoxide in proteins to methionine.</text>
</comment>
<dbReference type="Proteomes" id="UP001324380">
    <property type="component" value="Chromosome"/>
</dbReference>
<dbReference type="Gene3D" id="3.30.1060.10">
    <property type="entry name" value="Peptide methionine sulphoxide reductase MsrA"/>
    <property type="match status" value="1"/>
</dbReference>
<keyword evidence="1 4" id="KW-0560">Oxidoreductase</keyword>
<dbReference type="SUPFAM" id="SSF55068">
    <property type="entry name" value="Peptide methionine sulfoxide reductase"/>
    <property type="match status" value="1"/>
</dbReference>
<comment type="catalytic activity">
    <reaction evidence="3 4">
        <text>[thioredoxin]-disulfide + L-methionine + H2O = L-methionine (S)-S-oxide + [thioredoxin]-dithiol</text>
        <dbReference type="Rhea" id="RHEA:19993"/>
        <dbReference type="Rhea" id="RHEA-COMP:10698"/>
        <dbReference type="Rhea" id="RHEA-COMP:10700"/>
        <dbReference type="ChEBI" id="CHEBI:15377"/>
        <dbReference type="ChEBI" id="CHEBI:29950"/>
        <dbReference type="ChEBI" id="CHEBI:50058"/>
        <dbReference type="ChEBI" id="CHEBI:57844"/>
        <dbReference type="ChEBI" id="CHEBI:58772"/>
        <dbReference type="EC" id="1.8.4.11"/>
    </reaction>
</comment>
<dbReference type="EC" id="1.8.4.11" evidence="4"/>
<organism evidence="6 7">
    <name type="scientific">Mucilaginibacter sabulilitoris</name>
    <dbReference type="NCBI Taxonomy" id="1173583"/>
    <lineage>
        <taxon>Bacteria</taxon>
        <taxon>Pseudomonadati</taxon>
        <taxon>Bacteroidota</taxon>
        <taxon>Sphingobacteriia</taxon>
        <taxon>Sphingobacteriales</taxon>
        <taxon>Sphingobacteriaceae</taxon>
        <taxon>Mucilaginibacter</taxon>
    </lineage>
</organism>
<feature type="domain" description="Peptide methionine sulphoxide reductase MsrA" evidence="5">
    <location>
        <begin position="4"/>
        <end position="154"/>
    </location>
</feature>
<comment type="catalytic activity">
    <reaction evidence="2 4">
        <text>L-methionyl-[protein] + [thioredoxin]-disulfide + H2O = L-methionyl-(S)-S-oxide-[protein] + [thioredoxin]-dithiol</text>
        <dbReference type="Rhea" id="RHEA:14217"/>
        <dbReference type="Rhea" id="RHEA-COMP:10698"/>
        <dbReference type="Rhea" id="RHEA-COMP:10700"/>
        <dbReference type="Rhea" id="RHEA-COMP:12313"/>
        <dbReference type="Rhea" id="RHEA-COMP:12315"/>
        <dbReference type="ChEBI" id="CHEBI:15377"/>
        <dbReference type="ChEBI" id="CHEBI:16044"/>
        <dbReference type="ChEBI" id="CHEBI:29950"/>
        <dbReference type="ChEBI" id="CHEBI:44120"/>
        <dbReference type="ChEBI" id="CHEBI:50058"/>
        <dbReference type="EC" id="1.8.4.11"/>
    </reaction>
</comment>
<keyword evidence="7" id="KW-1185">Reference proteome</keyword>
<accession>A0ABZ0TYT3</accession>
<evidence type="ECO:0000313" key="6">
    <source>
        <dbReference type="EMBL" id="WPU96979.1"/>
    </source>
</evidence>
<evidence type="ECO:0000256" key="2">
    <source>
        <dbReference type="ARBA" id="ARBA00047806"/>
    </source>
</evidence>
<proteinExistence type="inferred from homology"/>
<dbReference type="NCBIfam" id="TIGR00401">
    <property type="entry name" value="msrA"/>
    <property type="match status" value="1"/>
</dbReference>
<dbReference type="PANTHER" id="PTHR43774:SF1">
    <property type="entry name" value="PEPTIDE METHIONINE SULFOXIDE REDUCTASE MSRA 2"/>
    <property type="match status" value="1"/>
</dbReference>
<protein>
    <recommendedName>
        <fullName evidence="4">Peptide methionine sulfoxide reductase MsrA</fullName>
        <shortName evidence="4">Protein-methionine-S-oxide reductase</shortName>
        <ecNumber evidence="4">1.8.4.11</ecNumber>
    </recommendedName>
    <alternativeName>
        <fullName evidence="4">Peptide-methionine (S)-S-oxide reductase</fullName>
        <shortName evidence="4">Peptide Met(O) reductase</shortName>
    </alternativeName>
</protein>